<dbReference type="Proteomes" id="UP000602284">
    <property type="component" value="Unassembled WGS sequence"/>
</dbReference>
<keyword evidence="1" id="KW-0812">Transmembrane</keyword>
<dbReference type="EMBL" id="JAEQNB010000003">
    <property type="protein sequence ID" value="MBL0387445.1"/>
    <property type="molecule type" value="Genomic_DNA"/>
</dbReference>
<sequence length="156" mass="18255">MILSCILVFNLLVLYSFLVSKKHLHLFEILVYFFTFSFLLQDFVAIIWVNLGLVEVTEKIDLYWGVVFNRMILFPILQVWFLNLYANAESWVRKLFLFVIYDAVLVVVIGLTARLGLIKLIHWNLGGAAIYWTVSLLLGIWMRKGFLKLLYAEVKC</sequence>
<name>A0ABS1JAZ1_9BACL</name>
<evidence type="ECO:0000256" key="1">
    <source>
        <dbReference type="SAM" id="Phobius"/>
    </source>
</evidence>
<comment type="caution">
    <text evidence="2">The sequence shown here is derived from an EMBL/GenBank/DDBJ whole genome shotgun (WGS) entry which is preliminary data.</text>
</comment>
<keyword evidence="1" id="KW-0472">Membrane</keyword>
<keyword evidence="1" id="KW-1133">Transmembrane helix</keyword>
<feature type="transmembrane region" description="Helical" evidence="1">
    <location>
        <begin position="63"/>
        <end position="83"/>
    </location>
</feature>
<evidence type="ECO:0000313" key="3">
    <source>
        <dbReference type="Proteomes" id="UP000602284"/>
    </source>
</evidence>
<organism evidence="2 3">
    <name type="scientific">Tumebacillus amylolyticus</name>
    <dbReference type="NCBI Taxonomy" id="2801339"/>
    <lineage>
        <taxon>Bacteria</taxon>
        <taxon>Bacillati</taxon>
        <taxon>Bacillota</taxon>
        <taxon>Bacilli</taxon>
        <taxon>Bacillales</taxon>
        <taxon>Alicyclobacillaceae</taxon>
        <taxon>Tumebacillus</taxon>
    </lineage>
</organism>
<keyword evidence="3" id="KW-1185">Reference proteome</keyword>
<reference evidence="2 3" key="1">
    <citation type="submission" date="2021-01" db="EMBL/GenBank/DDBJ databases">
        <title>Tumebacillus sp. strain ITR2 16S ribosomal RNA gene Genome sequencing and assembly.</title>
        <authorList>
            <person name="Kang M."/>
        </authorList>
    </citation>
    <scope>NUCLEOTIDE SEQUENCE [LARGE SCALE GENOMIC DNA]</scope>
    <source>
        <strain evidence="2 3">ITR2</strain>
    </source>
</reference>
<feature type="transmembrane region" description="Helical" evidence="1">
    <location>
        <begin position="31"/>
        <end position="51"/>
    </location>
</feature>
<feature type="transmembrane region" description="Helical" evidence="1">
    <location>
        <begin position="120"/>
        <end position="142"/>
    </location>
</feature>
<evidence type="ECO:0000313" key="2">
    <source>
        <dbReference type="EMBL" id="MBL0387445.1"/>
    </source>
</evidence>
<protein>
    <submittedName>
        <fullName evidence="2">Uncharacterized protein</fullName>
    </submittedName>
</protein>
<accession>A0ABS1JAZ1</accession>
<dbReference type="RefSeq" id="WP_201635434.1">
    <property type="nucleotide sequence ID" value="NZ_JAEQNB010000003.1"/>
</dbReference>
<gene>
    <name evidence="2" type="ORF">JJB07_12355</name>
</gene>
<proteinExistence type="predicted"/>
<feature type="transmembrane region" description="Helical" evidence="1">
    <location>
        <begin position="95"/>
        <end position="113"/>
    </location>
</feature>